<proteinExistence type="predicted"/>
<organism evidence="1 2">
    <name type="scientific">Microbacterium aerolatum</name>
    <dbReference type="NCBI Taxonomy" id="153731"/>
    <lineage>
        <taxon>Bacteria</taxon>
        <taxon>Bacillati</taxon>
        <taxon>Actinomycetota</taxon>
        <taxon>Actinomycetes</taxon>
        <taxon>Micrococcales</taxon>
        <taxon>Microbacteriaceae</taxon>
        <taxon>Microbacterium</taxon>
    </lineage>
</organism>
<dbReference type="EMBL" id="BJUW01000007">
    <property type="protein sequence ID" value="GEK86662.1"/>
    <property type="molecule type" value="Genomic_DNA"/>
</dbReference>
<dbReference type="Proteomes" id="UP000321225">
    <property type="component" value="Unassembled WGS sequence"/>
</dbReference>
<keyword evidence="2" id="KW-1185">Reference proteome</keyword>
<protein>
    <submittedName>
        <fullName evidence="1">Uncharacterized protein</fullName>
    </submittedName>
</protein>
<sequence>MGSSKRLAELYDRYAAEKNLARLMKEAPLQSLTSRELELDRLPVTIYPRPRGCQAWVRIGPHAVRVSARVVRSTPRAAGIEFVVEERTVRCWVWGSAVDVEAADEDA</sequence>
<evidence type="ECO:0000313" key="2">
    <source>
        <dbReference type="Proteomes" id="UP000321225"/>
    </source>
</evidence>
<gene>
    <name evidence="1" type="ORF">MAE01_18380</name>
</gene>
<reference evidence="1 2" key="1">
    <citation type="submission" date="2019-07" db="EMBL/GenBank/DDBJ databases">
        <title>Whole genome shotgun sequence of Microbacterium aerolatum NBRC 103071.</title>
        <authorList>
            <person name="Hosoyama A."/>
            <person name="Uohara A."/>
            <person name="Ohji S."/>
            <person name="Ichikawa N."/>
        </authorList>
    </citation>
    <scope>NUCLEOTIDE SEQUENCE [LARGE SCALE GENOMIC DNA]</scope>
    <source>
        <strain evidence="1 2">NBRC 103071</strain>
    </source>
</reference>
<name>A0A511AF57_9MICO</name>
<dbReference type="AlphaFoldDB" id="A0A511AF57"/>
<accession>A0A511AF57</accession>
<comment type="caution">
    <text evidence="1">The sequence shown here is derived from an EMBL/GenBank/DDBJ whole genome shotgun (WGS) entry which is preliminary data.</text>
</comment>
<evidence type="ECO:0000313" key="1">
    <source>
        <dbReference type="EMBL" id="GEK86662.1"/>
    </source>
</evidence>